<dbReference type="Proteomes" id="UP000824041">
    <property type="component" value="Unassembled WGS sequence"/>
</dbReference>
<accession>A0A9D2IU02</accession>
<protein>
    <submittedName>
        <fullName evidence="3">DUF1648 domain-containing protein</fullName>
    </submittedName>
</protein>
<feature type="transmembrane region" description="Helical" evidence="1">
    <location>
        <begin position="9"/>
        <end position="28"/>
    </location>
</feature>
<dbReference type="InterPro" id="IPR012867">
    <property type="entry name" value="DUF1648"/>
</dbReference>
<keyword evidence="1" id="KW-0472">Membrane</keyword>
<evidence type="ECO:0000259" key="2">
    <source>
        <dbReference type="Pfam" id="PF07853"/>
    </source>
</evidence>
<dbReference type="EMBL" id="DXBU01000132">
    <property type="protein sequence ID" value="HIZ23069.1"/>
    <property type="molecule type" value="Genomic_DNA"/>
</dbReference>
<evidence type="ECO:0000313" key="4">
    <source>
        <dbReference type="Proteomes" id="UP000824041"/>
    </source>
</evidence>
<evidence type="ECO:0000256" key="1">
    <source>
        <dbReference type="SAM" id="Phobius"/>
    </source>
</evidence>
<comment type="caution">
    <text evidence="3">The sequence shown here is derived from an EMBL/GenBank/DDBJ whole genome shotgun (WGS) entry which is preliminary data.</text>
</comment>
<sequence length="109" mass="12488">MRKRTYKLLSWIIVFAGFGIAILCFPYLPDRIPMHFSSGVPDNFSPKSAIFLWPLVQLFVFMLGNLKAILPGELRTLLTDSQYRWAILGMLLFILVLEILILTASFHSL</sequence>
<proteinExistence type="predicted"/>
<reference evidence="3" key="1">
    <citation type="journal article" date="2021" name="PeerJ">
        <title>Extensive microbial diversity within the chicken gut microbiome revealed by metagenomics and culture.</title>
        <authorList>
            <person name="Gilroy R."/>
            <person name="Ravi A."/>
            <person name="Getino M."/>
            <person name="Pursley I."/>
            <person name="Horton D.L."/>
            <person name="Alikhan N.F."/>
            <person name="Baker D."/>
            <person name="Gharbi K."/>
            <person name="Hall N."/>
            <person name="Watson M."/>
            <person name="Adriaenssens E.M."/>
            <person name="Foster-Nyarko E."/>
            <person name="Jarju S."/>
            <person name="Secka A."/>
            <person name="Antonio M."/>
            <person name="Oren A."/>
            <person name="Chaudhuri R.R."/>
            <person name="La Ragione R."/>
            <person name="Hildebrand F."/>
            <person name="Pallen M.J."/>
        </authorList>
    </citation>
    <scope>NUCLEOTIDE SEQUENCE</scope>
    <source>
        <strain evidence="3">14324</strain>
    </source>
</reference>
<dbReference type="Pfam" id="PF07853">
    <property type="entry name" value="DUF1648"/>
    <property type="match status" value="1"/>
</dbReference>
<keyword evidence="1" id="KW-1133">Transmembrane helix</keyword>
<feature type="domain" description="DUF1648" evidence="2">
    <location>
        <begin position="12"/>
        <end position="58"/>
    </location>
</feature>
<dbReference type="AlphaFoldDB" id="A0A9D2IU02"/>
<name>A0A9D2IU02_9FIRM</name>
<organism evidence="3 4">
    <name type="scientific">Candidatus Blautia faecigallinarum</name>
    <dbReference type="NCBI Taxonomy" id="2838488"/>
    <lineage>
        <taxon>Bacteria</taxon>
        <taxon>Bacillati</taxon>
        <taxon>Bacillota</taxon>
        <taxon>Clostridia</taxon>
        <taxon>Lachnospirales</taxon>
        <taxon>Lachnospiraceae</taxon>
        <taxon>Blautia</taxon>
    </lineage>
</organism>
<keyword evidence="1" id="KW-0812">Transmembrane</keyword>
<evidence type="ECO:0000313" key="3">
    <source>
        <dbReference type="EMBL" id="HIZ23069.1"/>
    </source>
</evidence>
<reference evidence="3" key="2">
    <citation type="submission" date="2021-04" db="EMBL/GenBank/DDBJ databases">
        <authorList>
            <person name="Gilroy R."/>
        </authorList>
    </citation>
    <scope>NUCLEOTIDE SEQUENCE</scope>
    <source>
        <strain evidence="3">14324</strain>
    </source>
</reference>
<feature type="transmembrane region" description="Helical" evidence="1">
    <location>
        <begin position="85"/>
        <end position="106"/>
    </location>
</feature>
<gene>
    <name evidence="3" type="ORF">IAA21_09780</name>
</gene>
<feature type="transmembrane region" description="Helical" evidence="1">
    <location>
        <begin position="48"/>
        <end position="64"/>
    </location>
</feature>